<dbReference type="EMBL" id="UOEU01001079">
    <property type="protein sequence ID" value="VAW43420.1"/>
    <property type="molecule type" value="Genomic_DNA"/>
</dbReference>
<dbReference type="Pfam" id="PF00936">
    <property type="entry name" value="BMC"/>
    <property type="match status" value="1"/>
</dbReference>
<comment type="similarity">
    <text evidence="1">Belongs to the bacterial microcompartments protein family. CsoS1 subfamily.</text>
</comment>
<dbReference type="PANTHER" id="PTHR33941:SF11">
    <property type="entry name" value="BACTERIAL MICROCOMPARTMENT SHELL PROTEIN PDUJ"/>
    <property type="match status" value="1"/>
</dbReference>
<dbReference type="Gene3D" id="3.30.70.1710">
    <property type="match status" value="1"/>
</dbReference>
<feature type="domain" description="BMC" evidence="2">
    <location>
        <begin position="4"/>
        <end position="88"/>
    </location>
</feature>
<name>A0A3B0VSP0_9ZZZZ</name>
<gene>
    <name evidence="3" type="ORF">MNBD_CHLOROFLEXI01-5373</name>
</gene>
<dbReference type="InterPro" id="IPR000249">
    <property type="entry name" value="BMC_dom"/>
</dbReference>
<evidence type="ECO:0000259" key="2">
    <source>
        <dbReference type="PROSITE" id="PS51930"/>
    </source>
</evidence>
<dbReference type="PROSITE" id="PS01139">
    <property type="entry name" value="BMC_1"/>
    <property type="match status" value="1"/>
</dbReference>
<evidence type="ECO:0000313" key="3">
    <source>
        <dbReference type="EMBL" id="VAW43420.1"/>
    </source>
</evidence>
<proteinExistence type="inferred from homology"/>
<dbReference type="PANTHER" id="PTHR33941">
    <property type="entry name" value="PROPANEDIOL UTILIZATION PROTEIN PDUA"/>
    <property type="match status" value="1"/>
</dbReference>
<dbReference type="SUPFAM" id="SSF143414">
    <property type="entry name" value="CcmK-like"/>
    <property type="match status" value="1"/>
</dbReference>
<sequence>MSEALGMIECRSFAAMVEASDAMVKAARVELVGYENTGGGYVTAIVRGDVAAVKAAVEAGTRGAEKVGEVVSVHVIPRPHSNVDSALPLGRTDTGDQ</sequence>
<reference evidence="3" key="1">
    <citation type="submission" date="2018-06" db="EMBL/GenBank/DDBJ databases">
        <authorList>
            <person name="Zhirakovskaya E."/>
        </authorList>
    </citation>
    <scope>NUCLEOTIDE SEQUENCE</scope>
</reference>
<dbReference type="InterPro" id="IPR020808">
    <property type="entry name" value="Bact_microcomp_CS"/>
</dbReference>
<dbReference type="InterPro" id="IPR037233">
    <property type="entry name" value="CcmK-like_sf"/>
</dbReference>
<dbReference type="PROSITE" id="PS51930">
    <property type="entry name" value="BMC_2"/>
    <property type="match status" value="1"/>
</dbReference>
<dbReference type="CDD" id="cd07045">
    <property type="entry name" value="BMC_CcmK_like"/>
    <property type="match status" value="1"/>
</dbReference>
<dbReference type="SMART" id="SM00877">
    <property type="entry name" value="BMC"/>
    <property type="match status" value="1"/>
</dbReference>
<evidence type="ECO:0000256" key="1">
    <source>
        <dbReference type="ARBA" id="ARBA00023780"/>
    </source>
</evidence>
<dbReference type="AlphaFoldDB" id="A0A3B0VSP0"/>
<protein>
    <submittedName>
        <fullName evidence="3">Ethanolamine utilization polyhedral-body-like protein EutM</fullName>
    </submittedName>
</protein>
<dbReference type="GO" id="GO:0031469">
    <property type="term" value="C:bacterial microcompartment"/>
    <property type="evidence" value="ECO:0007669"/>
    <property type="project" value="InterPro"/>
</dbReference>
<accession>A0A3B0VSP0</accession>
<dbReference type="InterPro" id="IPR044872">
    <property type="entry name" value="CcmK/CsoS1_BMC"/>
</dbReference>
<organism evidence="3">
    <name type="scientific">hydrothermal vent metagenome</name>
    <dbReference type="NCBI Taxonomy" id="652676"/>
    <lineage>
        <taxon>unclassified sequences</taxon>
        <taxon>metagenomes</taxon>
        <taxon>ecological metagenomes</taxon>
    </lineage>
</organism>
<dbReference type="InterPro" id="IPR050575">
    <property type="entry name" value="BMC_shell"/>
</dbReference>